<sequence>MMLLPAIFTLDIGGRPILAFEAKNLRESQQLCHEHWLRRDIAGLTSNGAPLWDGKARLRARRSTEGEIAVYREAARDAGQPQGDLLLAYLVKLDALEAVPDQT</sequence>
<evidence type="ECO:0000313" key="1">
    <source>
        <dbReference type="EMBL" id="KRR06925.1"/>
    </source>
</evidence>
<gene>
    <name evidence="1" type="ORF">CP49_02195</name>
</gene>
<name>A0A0R3LM89_9BRAD</name>
<dbReference type="EMBL" id="LLXX01000101">
    <property type="protein sequence ID" value="KRR06925.1"/>
    <property type="molecule type" value="Genomic_DNA"/>
</dbReference>
<accession>A0A0R3LM89</accession>
<keyword evidence="2" id="KW-1185">Reference proteome</keyword>
<evidence type="ECO:0000313" key="2">
    <source>
        <dbReference type="Proteomes" id="UP000051913"/>
    </source>
</evidence>
<dbReference type="Proteomes" id="UP000051913">
    <property type="component" value="Unassembled WGS sequence"/>
</dbReference>
<protein>
    <submittedName>
        <fullName evidence="1">Uncharacterized protein</fullName>
    </submittedName>
</protein>
<comment type="caution">
    <text evidence="1">The sequence shown here is derived from an EMBL/GenBank/DDBJ whole genome shotgun (WGS) entry which is preliminary data.</text>
</comment>
<dbReference type="OrthoDB" id="8019848at2"/>
<organism evidence="1 2">
    <name type="scientific">Bradyrhizobium valentinum</name>
    <dbReference type="NCBI Taxonomy" id="1518501"/>
    <lineage>
        <taxon>Bacteria</taxon>
        <taxon>Pseudomonadati</taxon>
        <taxon>Pseudomonadota</taxon>
        <taxon>Alphaproteobacteria</taxon>
        <taxon>Hyphomicrobiales</taxon>
        <taxon>Nitrobacteraceae</taxon>
        <taxon>Bradyrhizobium</taxon>
    </lineage>
</organism>
<dbReference type="RefSeq" id="WP_057851120.1">
    <property type="nucleotide sequence ID" value="NZ_LLXX01000101.1"/>
</dbReference>
<reference evidence="1 2" key="1">
    <citation type="submission" date="2014-03" db="EMBL/GenBank/DDBJ databases">
        <title>Bradyrhizobium valentinum sp. nov., isolated from effective nodules of Lupinus mariae-josephae, a lupine endemic of basic-lime soils in Eastern Spain.</title>
        <authorList>
            <person name="Duran D."/>
            <person name="Rey L."/>
            <person name="Navarro A."/>
            <person name="Busquets A."/>
            <person name="Imperial J."/>
            <person name="Ruiz-Argueso T."/>
        </authorList>
    </citation>
    <scope>NUCLEOTIDE SEQUENCE [LARGE SCALE GENOMIC DNA]</scope>
    <source>
        <strain evidence="1 2">LmjM3</strain>
    </source>
</reference>
<proteinExistence type="predicted"/>
<dbReference type="AlphaFoldDB" id="A0A0R3LM89"/>